<dbReference type="EMBL" id="JBHUHR010000050">
    <property type="protein sequence ID" value="MFD2037557.1"/>
    <property type="molecule type" value="Genomic_DNA"/>
</dbReference>
<name>A0ABW4VW65_9BACT</name>
<evidence type="ECO:0000313" key="2">
    <source>
        <dbReference type="Proteomes" id="UP001597361"/>
    </source>
</evidence>
<dbReference type="RefSeq" id="WP_376889534.1">
    <property type="nucleotide sequence ID" value="NZ_JBHUHR010000050.1"/>
</dbReference>
<dbReference type="NCBIfam" id="TIGR01595">
    <property type="entry name" value="cas_CT1132"/>
    <property type="match status" value="1"/>
</dbReference>
<reference evidence="2" key="1">
    <citation type="journal article" date="2019" name="Int. J. Syst. Evol. Microbiol.">
        <title>The Global Catalogue of Microorganisms (GCM) 10K type strain sequencing project: providing services to taxonomists for standard genome sequencing and annotation.</title>
        <authorList>
            <consortium name="The Broad Institute Genomics Platform"/>
            <consortium name="The Broad Institute Genome Sequencing Center for Infectious Disease"/>
            <person name="Wu L."/>
            <person name="Ma J."/>
        </authorList>
    </citation>
    <scope>NUCLEOTIDE SEQUENCE [LARGE SCALE GENOMIC DNA]</scope>
    <source>
        <strain evidence="2">CGMCC 1.15180</strain>
    </source>
</reference>
<comment type="caution">
    <text evidence="1">The sequence shown here is derived from an EMBL/GenBank/DDBJ whole genome shotgun (WGS) entry which is preliminary data.</text>
</comment>
<accession>A0ABW4VW65</accession>
<gene>
    <name evidence="1" type="primary">cas7b</name>
    <name evidence="1" type="ORF">ACFSKL_22375</name>
</gene>
<organism evidence="1 2">
    <name type="scientific">Belliella marina</name>
    <dbReference type="NCBI Taxonomy" id="1644146"/>
    <lineage>
        <taxon>Bacteria</taxon>
        <taxon>Pseudomonadati</taxon>
        <taxon>Bacteroidota</taxon>
        <taxon>Cytophagia</taxon>
        <taxon>Cytophagales</taxon>
        <taxon>Cyclobacteriaceae</taxon>
        <taxon>Belliella</taxon>
    </lineage>
</organism>
<evidence type="ECO:0000313" key="1">
    <source>
        <dbReference type="EMBL" id="MFD2037557.1"/>
    </source>
</evidence>
<dbReference type="InterPro" id="IPR013419">
    <property type="entry name" value="CRISPR-assoc_prot_Cas7/Csh2"/>
</dbReference>
<sequence length="296" mass="33362">MNNTVKNRSELIFLYDLKYANPNGDPMDANRPRIDEDSNHCLVTDVRLKRTIRDYFINHGYDGTEGGIGDIFIRDEDGKPVTGKKRGDSYKDSDEFKSKFIDVRLFGGVSAVEKKKFNFTGPVQFGMGRSLHPVKENFIKGTGAFATKEGAEQRTFREEYNITYGLIGFHGIINENAAKHTDLQEKDIAVLLEGIWKGTKDLISRSKKGHMPRLLIKIDYQPGFYIGDLLELLSLDIKGEKEANQIEDVSDFIVNTTALNSMLNKHADKIISISIEKDGRLDLSEPIINANLLNLT</sequence>
<dbReference type="InterPro" id="IPR006482">
    <property type="entry name" value="Cas7_Csh2/Csh2"/>
</dbReference>
<dbReference type="NCBIfam" id="TIGR02590">
    <property type="entry name" value="cas_Csh2"/>
    <property type="match status" value="1"/>
</dbReference>
<proteinExistence type="predicted"/>
<dbReference type="Proteomes" id="UP001597361">
    <property type="component" value="Unassembled WGS sequence"/>
</dbReference>
<keyword evidence="2" id="KW-1185">Reference proteome</keyword>
<dbReference type="Pfam" id="PF05107">
    <property type="entry name" value="Cas_Cas7"/>
    <property type="match status" value="1"/>
</dbReference>
<protein>
    <submittedName>
        <fullName evidence="1">Type I-B CRISPR-associated protein Cas7/Csh2</fullName>
    </submittedName>
</protein>